<comment type="caution">
    <text evidence="1">The sequence shown here is derived from an EMBL/GenBank/DDBJ whole genome shotgun (WGS) entry which is preliminary data.</text>
</comment>
<sequence>MAIRIKAIIMSSNPPDSSDMSDTGRNSSRFTTDFCSVLVPIKER</sequence>
<proteinExistence type="predicted"/>
<dbReference type="EMBL" id="JAVDQI010000010">
    <property type="protein sequence ID" value="MDR6223653.1"/>
    <property type="molecule type" value="Genomic_DNA"/>
</dbReference>
<reference evidence="1 2" key="1">
    <citation type="submission" date="2023-07" db="EMBL/GenBank/DDBJ databases">
        <title>Genomic Encyclopedia of Type Strains, Phase IV (KMG-IV): sequencing the most valuable type-strain genomes for metagenomic binning, comparative biology and taxonomic classification.</title>
        <authorList>
            <person name="Goeker M."/>
        </authorList>
    </citation>
    <scope>NUCLEOTIDE SEQUENCE [LARGE SCALE GENOMIC DNA]</scope>
    <source>
        <strain evidence="1 2">DSM 17273</strain>
    </source>
</reference>
<keyword evidence="2" id="KW-1185">Reference proteome</keyword>
<protein>
    <submittedName>
        <fullName evidence="1">Uncharacterized protein</fullName>
    </submittedName>
</protein>
<dbReference type="AlphaFoldDB" id="A0AA90U0F3"/>
<gene>
    <name evidence="1" type="ORF">J2750_002126</name>
</gene>
<dbReference type="RefSeq" id="WP_309741070.1">
    <property type="nucleotide sequence ID" value="NZ_JAVDQI010000010.1"/>
</dbReference>
<name>A0AA90U0F3_9EURY</name>
<evidence type="ECO:0000313" key="2">
    <source>
        <dbReference type="Proteomes" id="UP001185015"/>
    </source>
</evidence>
<accession>A0AA90U0F3</accession>
<evidence type="ECO:0000313" key="1">
    <source>
        <dbReference type="EMBL" id="MDR6223653.1"/>
    </source>
</evidence>
<organism evidence="1 2">
    <name type="scientific">Methanococcoides alaskense</name>
    <dbReference type="NCBI Taxonomy" id="325778"/>
    <lineage>
        <taxon>Archaea</taxon>
        <taxon>Methanobacteriati</taxon>
        <taxon>Methanobacteriota</taxon>
        <taxon>Stenosarchaea group</taxon>
        <taxon>Methanomicrobia</taxon>
        <taxon>Methanosarcinales</taxon>
        <taxon>Methanosarcinaceae</taxon>
        <taxon>Methanococcoides</taxon>
    </lineage>
</organism>
<dbReference type="Proteomes" id="UP001185015">
    <property type="component" value="Unassembled WGS sequence"/>
</dbReference>